<evidence type="ECO:0000256" key="1">
    <source>
        <dbReference type="ARBA" id="ARBA00006484"/>
    </source>
</evidence>
<keyword evidence="5" id="KW-1185">Reference proteome</keyword>
<name>A0AAD8NJG2_TARER</name>
<proteinExistence type="inferred from homology"/>
<dbReference type="PRINTS" id="PR00080">
    <property type="entry name" value="SDRFAMILY"/>
</dbReference>
<dbReference type="EMBL" id="JAUHHV010000009">
    <property type="protein sequence ID" value="KAK1411889.1"/>
    <property type="molecule type" value="Genomic_DNA"/>
</dbReference>
<dbReference type="SUPFAM" id="SSF51735">
    <property type="entry name" value="NAD(P)-binding Rossmann-fold domains"/>
    <property type="match status" value="1"/>
</dbReference>
<feature type="chain" id="PRO_5042225711" description="Secoisolariciresinol dehydrogenase" evidence="3">
    <location>
        <begin position="20"/>
        <end position="203"/>
    </location>
</feature>
<evidence type="ECO:0000256" key="2">
    <source>
        <dbReference type="ARBA" id="ARBA00023002"/>
    </source>
</evidence>
<dbReference type="AlphaFoldDB" id="A0AAD8NJG2"/>
<organism evidence="4 5">
    <name type="scientific">Tagetes erecta</name>
    <name type="common">African marigold</name>
    <dbReference type="NCBI Taxonomy" id="13708"/>
    <lineage>
        <taxon>Eukaryota</taxon>
        <taxon>Viridiplantae</taxon>
        <taxon>Streptophyta</taxon>
        <taxon>Embryophyta</taxon>
        <taxon>Tracheophyta</taxon>
        <taxon>Spermatophyta</taxon>
        <taxon>Magnoliopsida</taxon>
        <taxon>eudicotyledons</taxon>
        <taxon>Gunneridae</taxon>
        <taxon>Pentapetalae</taxon>
        <taxon>asterids</taxon>
        <taxon>campanulids</taxon>
        <taxon>Asterales</taxon>
        <taxon>Asteraceae</taxon>
        <taxon>Asteroideae</taxon>
        <taxon>Heliantheae alliance</taxon>
        <taxon>Tageteae</taxon>
        <taxon>Tagetes</taxon>
    </lineage>
</organism>
<dbReference type="InterPro" id="IPR002347">
    <property type="entry name" value="SDR_fam"/>
</dbReference>
<comment type="caution">
    <text evidence="4">The sequence shown here is derived from an EMBL/GenBank/DDBJ whole genome shotgun (WGS) entry which is preliminary data.</text>
</comment>
<dbReference type="PANTHER" id="PTHR43180">
    <property type="entry name" value="3-OXOACYL-(ACYL-CARRIER-PROTEIN) REDUCTASE (AFU_ORTHOLOGUE AFUA_6G11210)"/>
    <property type="match status" value="1"/>
</dbReference>
<dbReference type="Pfam" id="PF13561">
    <property type="entry name" value="adh_short_C2"/>
    <property type="match status" value="1"/>
</dbReference>
<dbReference type="Proteomes" id="UP001229421">
    <property type="component" value="Unassembled WGS sequence"/>
</dbReference>
<dbReference type="PROSITE" id="PS00061">
    <property type="entry name" value="ADH_SHORT"/>
    <property type="match status" value="1"/>
</dbReference>
<dbReference type="InterPro" id="IPR036291">
    <property type="entry name" value="NAD(P)-bd_dom_sf"/>
</dbReference>
<evidence type="ECO:0000313" key="4">
    <source>
        <dbReference type="EMBL" id="KAK1411889.1"/>
    </source>
</evidence>
<gene>
    <name evidence="4" type="ORF">QVD17_32726</name>
</gene>
<evidence type="ECO:0000256" key="3">
    <source>
        <dbReference type="SAM" id="SignalP"/>
    </source>
</evidence>
<accession>A0AAD8NJG2</accession>
<reference evidence="4" key="1">
    <citation type="journal article" date="2023" name="bioRxiv">
        <title>Improved chromosome-level genome assembly for marigold (Tagetes erecta).</title>
        <authorList>
            <person name="Jiang F."/>
            <person name="Yuan L."/>
            <person name="Wang S."/>
            <person name="Wang H."/>
            <person name="Xu D."/>
            <person name="Wang A."/>
            <person name="Fan W."/>
        </authorList>
    </citation>
    <scope>NUCLEOTIDE SEQUENCE</scope>
    <source>
        <strain evidence="4">WSJ</strain>
        <tissue evidence="4">Leaf</tissue>
    </source>
</reference>
<keyword evidence="3" id="KW-0732">Signal</keyword>
<comment type="similarity">
    <text evidence="1">Belongs to the short-chain dehydrogenases/reductases (SDR) family.</text>
</comment>
<dbReference type="PANTHER" id="PTHR43180:SF50">
    <property type="entry name" value="SHORT CHAIN DEHYDROGENASE"/>
    <property type="match status" value="1"/>
</dbReference>
<dbReference type="PRINTS" id="PR00081">
    <property type="entry name" value="GDHRDH"/>
</dbReference>
<dbReference type="FunFam" id="3.40.50.720:FF:000084">
    <property type="entry name" value="Short-chain dehydrogenase reductase"/>
    <property type="match status" value="1"/>
</dbReference>
<dbReference type="Gene3D" id="3.40.50.720">
    <property type="entry name" value="NAD(P)-binding Rossmann-like Domain"/>
    <property type="match status" value="1"/>
</dbReference>
<keyword evidence="2" id="KW-0560">Oxidoreductase</keyword>
<protein>
    <recommendedName>
        <fullName evidence="6">Secoisolariciresinol dehydrogenase</fullName>
    </recommendedName>
</protein>
<evidence type="ECO:0008006" key="6">
    <source>
        <dbReference type="Google" id="ProtNLM"/>
    </source>
</evidence>
<evidence type="ECO:0000313" key="5">
    <source>
        <dbReference type="Proteomes" id="UP001229421"/>
    </source>
</evidence>
<dbReference type="InterPro" id="IPR020904">
    <property type="entry name" value="Sc_DH/Rdtase_CS"/>
</dbReference>
<dbReference type="GO" id="GO:0016616">
    <property type="term" value="F:oxidoreductase activity, acting on the CH-OH group of donors, NAD or NADP as acceptor"/>
    <property type="evidence" value="ECO:0007669"/>
    <property type="project" value="UniProtKB-ARBA"/>
</dbReference>
<feature type="signal peptide" evidence="3">
    <location>
        <begin position="1"/>
        <end position="19"/>
    </location>
</feature>
<sequence>MYRWCRLAGRVALITGAAGGLGECTAKLFAAHGAKVVIADINGELGQVVSKVIGSANSRYVHCDVSKEEDVKNAIDTTVATYGKLDIIFNNVGIVDTIKASITDNNKSDFDRVLSVNVTGVFLGMKHAARVMVPRRSGSIISTSSIASEVGGAASHAYTCSKHAIVGLTKNLAVELGQFGIRVNCLSPYGMFTPMVASSGIDR</sequence>